<feature type="compositionally biased region" description="Pro residues" evidence="1">
    <location>
        <begin position="1"/>
        <end position="12"/>
    </location>
</feature>
<dbReference type="Proteomes" id="UP000250235">
    <property type="component" value="Unassembled WGS sequence"/>
</dbReference>
<feature type="region of interest" description="Disordered" evidence="1">
    <location>
        <begin position="1"/>
        <end position="40"/>
    </location>
</feature>
<proteinExistence type="predicted"/>
<gene>
    <name evidence="2" type="ORF">F511_38839</name>
</gene>
<keyword evidence="2" id="KW-0808">Transferase</keyword>
<reference evidence="2 3" key="1">
    <citation type="journal article" date="2015" name="Proc. Natl. Acad. Sci. U.S.A.">
        <title>The resurrection genome of Boea hygrometrica: A blueprint for survival of dehydration.</title>
        <authorList>
            <person name="Xiao L."/>
            <person name="Yang G."/>
            <person name="Zhang L."/>
            <person name="Yang X."/>
            <person name="Zhao S."/>
            <person name="Ji Z."/>
            <person name="Zhou Q."/>
            <person name="Hu M."/>
            <person name="Wang Y."/>
            <person name="Chen M."/>
            <person name="Xu Y."/>
            <person name="Jin H."/>
            <person name="Xiao X."/>
            <person name="Hu G."/>
            <person name="Bao F."/>
            <person name="Hu Y."/>
            <person name="Wan P."/>
            <person name="Li L."/>
            <person name="Deng X."/>
            <person name="Kuang T."/>
            <person name="Xiang C."/>
            <person name="Zhu J.K."/>
            <person name="Oliver M.J."/>
            <person name="He Y."/>
        </authorList>
    </citation>
    <scope>NUCLEOTIDE SEQUENCE [LARGE SCALE GENOMIC DNA]</scope>
    <source>
        <strain evidence="3">cv. XS01</strain>
    </source>
</reference>
<evidence type="ECO:0000313" key="3">
    <source>
        <dbReference type="Proteomes" id="UP000250235"/>
    </source>
</evidence>
<evidence type="ECO:0000313" key="2">
    <source>
        <dbReference type="EMBL" id="KZV35331.1"/>
    </source>
</evidence>
<accession>A0A2Z7BL64</accession>
<dbReference type="EMBL" id="KV004640">
    <property type="protein sequence ID" value="KZV35331.1"/>
    <property type="molecule type" value="Genomic_DNA"/>
</dbReference>
<dbReference type="AlphaFoldDB" id="A0A2Z7BL64"/>
<organism evidence="2 3">
    <name type="scientific">Dorcoceras hygrometricum</name>
    <dbReference type="NCBI Taxonomy" id="472368"/>
    <lineage>
        <taxon>Eukaryota</taxon>
        <taxon>Viridiplantae</taxon>
        <taxon>Streptophyta</taxon>
        <taxon>Embryophyta</taxon>
        <taxon>Tracheophyta</taxon>
        <taxon>Spermatophyta</taxon>
        <taxon>Magnoliopsida</taxon>
        <taxon>eudicotyledons</taxon>
        <taxon>Gunneridae</taxon>
        <taxon>Pentapetalae</taxon>
        <taxon>asterids</taxon>
        <taxon>lamiids</taxon>
        <taxon>Lamiales</taxon>
        <taxon>Gesneriaceae</taxon>
        <taxon>Didymocarpoideae</taxon>
        <taxon>Trichosporeae</taxon>
        <taxon>Loxocarpinae</taxon>
        <taxon>Dorcoceras</taxon>
    </lineage>
</organism>
<evidence type="ECO:0000256" key="1">
    <source>
        <dbReference type="SAM" id="MobiDB-lite"/>
    </source>
</evidence>
<protein>
    <submittedName>
        <fullName evidence="2">Glycosyltransferase family 4 protein</fullName>
    </submittedName>
</protein>
<dbReference type="GO" id="GO:0016740">
    <property type="term" value="F:transferase activity"/>
    <property type="evidence" value="ECO:0007669"/>
    <property type="project" value="UniProtKB-KW"/>
</dbReference>
<keyword evidence="3" id="KW-1185">Reference proteome</keyword>
<name>A0A2Z7BL64_9LAMI</name>
<sequence>MVGAPPDGPPTGPTGSPGSNHRPAVSYSARTKGEKETAHPCATYRACSTSSHGLVDLAILSSSKDHHETTNTTSKPLEQSLAETMQGSIENIGDLRVIDVEDAGSGPKPPWITKILEIFDGVMNERRGRL</sequence>